<sequence>MALQVIDPISILEAAIASPKTWREEGGKKISNAHKQDAVMSV</sequence>
<dbReference type="EMBL" id="GBRH01161218">
    <property type="protein sequence ID" value="JAE36678.1"/>
    <property type="molecule type" value="Transcribed_RNA"/>
</dbReference>
<dbReference type="AlphaFoldDB" id="A0A0A9HUV1"/>
<organism evidence="1">
    <name type="scientific">Arundo donax</name>
    <name type="common">Giant reed</name>
    <name type="synonym">Donax arundinaceus</name>
    <dbReference type="NCBI Taxonomy" id="35708"/>
    <lineage>
        <taxon>Eukaryota</taxon>
        <taxon>Viridiplantae</taxon>
        <taxon>Streptophyta</taxon>
        <taxon>Embryophyta</taxon>
        <taxon>Tracheophyta</taxon>
        <taxon>Spermatophyta</taxon>
        <taxon>Magnoliopsida</taxon>
        <taxon>Liliopsida</taxon>
        <taxon>Poales</taxon>
        <taxon>Poaceae</taxon>
        <taxon>PACMAD clade</taxon>
        <taxon>Arundinoideae</taxon>
        <taxon>Arundineae</taxon>
        <taxon>Arundo</taxon>
    </lineage>
</organism>
<protein>
    <submittedName>
        <fullName evidence="1">Uncharacterized protein</fullName>
    </submittedName>
</protein>
<reference evidence="1" key="1">
    <citation type="submission" date="2014-09" db="EMBL/GenBank/DDBJ databases">
        <authorList>
            <person name="Magalhaes I.L.F."/>
            <person name="Oliveira U."/>
            <person name="Santos F.R."/>
            <person name="Vidigal T.H.D.A."/>
            <person name="Brescovit A.D."/>
            <person name="Santos A.J."/>
        </authorList>
    </citation>
    <scope>NUCLEOTIDE SEQUENCE</scope>
    <source>
        <tissue evidence="1">Shoot tissue taken approximately 20 cm above the soil surface</tissue>
    </source>
</reference>
<proteinExistence type="predicted"/>
<reference evidence="1" key="2">
    <citation type="journal article" date="2015" name="Data Brief">
        <title>Shoot transcriptome of the giant reed, Arundo donax.</title>
        <authorList>
            <person name="Barrero R.A."/>
            <person name="Guerrero F.D."/>
            <person name="Moolhuijzen P."/>
            <person name="Goolsby J.A."/>
            <person name="Tidwell J."/>
            <person name="Bellgard S.E."/>
            <person name="Bellgard M.I."/>
        </authorList>
    </citation>
    <scope>NUCLEOTIDE SEQUENCE</scope>
    <source>
        <tissue evidence="1">Shoot tissue taken approximately 20 cm above the soil surface</tissue>
    </source>
</reference>
<accession>A0A0A9HUV1</accession>
<name>A0A0A9HUV1_ARUDO</name>
<evidence type="ECO:0000313" key="1">
    <source>
        <dbReference type="EMBL" id="JAE36678.1"/>
    </source>
</evidence>